<evidence type="ECO:0000259" key="6">
    <source>
        <dbReference type="Pfam" id="PF22675"/>
    </source>
</evidence>
<dbReference type="InterPro" id="IPR047889">
    <property type="entry name" value="KHDC4_KH-I_second"/>
</dbReference>
<dbReference type="InterPro" id="IPR047890">
    <property type="entry name" value="KHDC4_KH-I_first"/>
</dbReference>
<protein>
    <recommendedName>
        <fullName evidence="2">KH homology domain-containing protein 4</fullName>
    </recommendedName>
    <alternativeName>
        <fullName evidence="3">Brings lots of money 7</fullName>
    </alternativeName>
</protein>
<dbReference type="EMBL" id="PZQS01000013">
    <property type="protein sequence ID" value="PVD20196.1"/>
    <property type="molecule type" value="Genomic_DNA"/>
</dbReference>
<feature type="compositionally biased region" description="Polar residues" evidence="5">
    <location>
        <begin position="826"/>
        <end position="838"/>
    </location>
</feature>
<reference evidence="8 9" key="1">
    <citation type="submission" date="2018-04" db="EMBL/GenBank/DDBJ databases">
        <title>The genome of golden apple snail Pomacea canaliculata provides insight into stress tolerance and invasive adaptation.</title>
        <authorList>
            <person name="Liu C."/>
            <person name="Liu B."/>
            <person name="Ren Y."/>
            <person name="Zhang Y."/>
            <person name="Wang H."/>
            <person name="Li S."/>
            <person name="Jiang F."/>
            <person name="Yin L."/>
            <person name="Zhang G."/>
            <person name="Qian W."/>
            <person name="Fan W."/>
        </authorList>
    </citation>
    <scope>NUCLEOTIDE SEQUENCE [LARGE SCALE GENOMIC DNA]</scope>
    <source>
        <strain evidence="8">SZHN2017</strain>
        <tissue evidence="8">Muscle</tissue>
    </source>
</reference>
<proteinExistence type="inferred from homology"/>
<evidence type="ECO:0000313" key="8">
    <source>
        <dbReference type="EMBL" id="PVD20196.1"/>
    </source>
</evidence>
<dbReference type="Pfam" id="PF23469">
    <property type="entry name" value="KH_12"/>
    <property type="match status" value="1"/>
</dbReference>
<feature type="compositionally biased region" description="Pro residues" evidence="5">
    <location>
        <begin position="712"/>
        <end position="721"/>
    </location>
</feature>
<feature type="region of interest" description="Disordered" evidence="5">
    <location>
        <begin position="572"/>
        <end position="907"/>
    </location>
</feature>
<dbReference type="InterPro" id="IPR036612">
    <property type="entry name" value="KH_dom_type_1_sf"/>
</dbReference>
<feature type="compositionally biased region" description="Low complexity" evidence="5">
    <location>
        <begin position="677"/>
        <end position="691"/>
    </location>
</feature>
<evidence type="ECO:0000256" key="4">
    <source>
        <dbReference type="ARBA" id="ARBA00045732"/>
    </source>
</evidence>
<feature type="compositionally biased region" description="Pro residues" evidence="5">
    <location>
        <begin position="667"/>
        <end position="676"/>
    </location>
</feature>
<feature type="compositionally biased region" description="Polar residues" evidence="5">
    <location>
        <begin position="723"/>
        <end position="735"/>
    </location>
</feature>
<feature type="compositionally biased region" description="Low complexity" evidence="5">
    <location>
        <begin position="642"/>
        <end position="666"/>
    </location>
</feature>
<gene>
    <name evidence="8" type="ORF">C0Q70_20692</name>
</gene>
<dbReference type="Proteomes" id="UP000245119">
    <property type="component" value="Linkage Group LG13"/>
</dbReference>
<organism evidence="8 9">
    <name type="scientific">Pomacea canaliculata</name>
    <name type="common">Golden apple snail</name>
    <dbReference type="NCBI Taxonomy" id="400727"/>
    <lineage>
        <taxon>Eukaryota</taxon>
        <taxon>Metazoa</taxon>
        <taxon>Spiralia</taxon>
        <taxon>Lophotrochozoa</taxon>
        <taxon>Mollusca</taxon>
        <taxon>Gastropoda</taxon>
        <taxon>Caenogastropoda</taxon>
        <taxon>Architaenioglossa</taxon>
        <taxon>Ampullarioidea</taxon>
        <taxon>Ampullariidae</taxon>
        <taxon>Pomacea</taxon>
    </lineage>
</organism>
<feature type="compositionally biased region" description="Pro residues" evidence="5">
    <location>
        <begin position="841"/>
        <end position="852"/>
    </location>
</feature>
<name>A0A2T7NGB3_POMCA</name>
<feature type="compositionally biased region" description="Pro residues" evidence="5">
    <location>
        <begin position="752"/>
        <end position="765"/>
    </location>
</feature>
<dbReference type="InterPro" id="IPR056149">
    <property type="entry name" value="PRP5/DDX46/KHDC4_KH"/>
</dbReference>
<evidence type="ECO:0000256" key="5">
    <source>
        <dbReference type="SAM" id="MobiDB-lite"/>
    </source>
</evidence>
<evidence type="ECO:0000313" key="9">
    <source>
        <dbReference type="Proteomes" id="UP000245119"/>
    </source>
</evidence>
<evidence type="ECO:0000256" key="3">
    <source>
        <dbReference type="ARBA" id="ARBA00030267"/>
    </source>
</evidence>
<feature type="compositionally biased region" description="Pro residues" evidence="5">
    <location>
        <begin position="613"/>
        <end position="634"/>
    </location>
</feature>
<dbReference type="PANTHER" id="PTHR15744">
    <property type="entry name" value="BLOM7"/>
    <property type="match status" value="1"/>
</dbReference>
<feature type="compositionally biased region" description="Gly residues" evidence="5">
    <location>
        <begin position="141"/>
        <end position="151"/>
    </location>
</feature>
<dbReference type="SUPFAM" id="SSF54791">
    <property type="entry name" value="Eukaryotic type KH-domain (KH-domain type I)"/>
    <property type="match status" value="2"/>
</dbReference>
<dbReference type="CDD" id="cd22386">
    <property type="entry name" value="KH-I_KHDC4_rpt2"/>
    <property type="match status" value="1"/>
</dbReference>
<dbReference type="OrthoDB" id="397265at2759"/>
<dbReference type="Pfam" id="PF22675">
    <property type="entry name" value="KH-I_KHDC4-BBP"/>
    <property type="match status" value="1"/>
</dbReference>
<dbReference type="Gene3D" id="3.30.1370.10">
    <property type="entry name" value="K Homology domain, type 1"/>
    <property type="match status" value="2"/>
</dbReference>
<feature type="domain" description="KHDC4/BBP-like KH-domain type I" evidence="6">
    <location>
        <begin position="215"/>
        <end position="290"/>
    </location>
</feature>
<comment type="similarity">
    <text evidence="1">Belongs to the KHDC4 family.</text>
</comment>
<keyword evidence="9" id="KW-1185">Reference proteome</keyword>
<feature type="region of interest" description="Disordered" evidence="5">
    <location>
        <begin position="140"/>
        <end position="172"/>
    </location>
</feature>
<feature type="compositionally biased region" description="Pro residues" evidence="5">
    <location>
        <begin position="879"/>
        <end position="893"/>
    </location>
</feature>
<dbReference type="PANTHER" id="PTHR15744:SF0">
    <property type="entry name" value="KH HOMOLOGY DOMAIN-CONTAINING PROTEIN 4"/>
    <property type="match status" value="1"/>
</dbReference>
<feature type="region of interest" description="Disordered" evidence="5">
    <location>
        <begin position="501"/>
        <end position="526"/>
    </location>
</feature>
<dbReference type="AlphaFoldDB" id="A0A2T7NGB3"/>
<dbReference type="GO" id="GO:0003723">
    <property type="term" value="F:RNA binding"/>
    <property type="evidence" value="ECO:0007669"/>
    <property type="project" value="InterPro"/>
</dbReference>
<dbReference type="GO" id="GO:0005634">
    <property type="term" value="C:nucleus"/>
    <property type="evidence" value="ECO:0007669"/>
    <property type="project" value="InterPro"/>
</dbReference>
<feature type="region of interest" description="Disordered" evidence="5">
    <location>
        <begin position="941"/>
        <end position="1024"/>
    </location>
</feature>
<dbReference type="InterPro" id="IPR031121">
    <property type="entry name" value="RIK/BLOM7"/>
</dbReference>
<accession>A0A2T7NGB3</accession>
<feature type="compositionally biased region" description="Pro residues" evidence="5">
    <location>
        <begin position="997"/>
        <end position="1007"/>
    </location>
</feature>
<feature type="domain" description="ATP-dependent RNA helicase PRP5/DDX46/KHDC4 KH" evidence="7">
    <location>
        <begin position="61"/>
        <end position="142"/>
    </location>
</feature>
<evidence type="ECO:0000259" key="7">
    <source>
        <dbReference type="Pfam" id="PF23469"/>
    </source>
</evidence>
<dbReference type="InterPro" id="IPR055256">
    <property type="entry name" value="KH_1_KHDC4/BBP-like"/>
</dbReference>
<dbReference type="FunFam" id="3.30.1370.10:FF:000037">
    <property type="entry name" value="KH domain protein"/>
    <property type="match status" value="1"/>
</dbReference>
<comment type="function">
    <text evidence="4">RNA-binding protein involved in pre-mRNA splicing. Interacts with the PRP19C/Prp19 complex/NTC/Nineteen complex which is part of the spliceosome. Involved in regulating splice site selection. Binds preferentially RNA with A/C rich sequences and poly-C stretches.</text>
</comment>
<sequence>MATFGYVPSQFQQQEKSSLEAAAEAAAKVNAMLIAKGKLRPNQVNNSQQNHKKASSNNMVAAEVEINDAPLALRNMLTRGPTQEEITKFSGAAVSTRGRYMTPVEKGKNTGERPLYLYVQGPTQDSVNVAVQRINEILTGGKNGNGTGGGLVRTPGPGPPHPPGPPPGPGLLPVPGIPMPPVHQPPPMLAAPIQPPELQQITVVEEKLYIGLEHAPPSFDVKNKILGPGGSYLMHIQAETGAKVMLRGRASGVPELSTGRESYEPMHIHIQHPSMLGLQQAKQLAENLIQTVQQTYATFQQALAALPSPAVVPGPTAFITGIPQPTSISEAALMGPPPGMAGLTGLPDSQLVQSASGLQPTQTVIVPSSSISSVIMPAGTIASLSAINPALGNHGGQPGAPGVMLPTTLSLTSVPIVSTMPITTQTHILQAPHGALDIGQQQLIMNQVPAPQSLAQMSLAPQMSAPTSLPVSMASLVSMPSQLPPAASYPGLQATMHLMSQAAPSSVPPGLGPPSPMAGPPPGPAPPFQTIYSAEQVGSGPPYNPMSTSLLISTSPSSVIYSVAASSSLVTNTPTKDVEPMRRRFTEEKDDKIPENLLGYQHGPPHLVNLVCPSPPPQGQPGMPPGQPGLPPGAPTLSQGQSGLPPHQSGLPPGHPGHLTLLQAPGTLPPGQPPMQPGLQPGHLGLQPGLGHVHHGIPTSFAVQSLHAIPGHPGPPPPGAPPVSQTYLLPPSSISDDGRFTMSAINTAAGLMPPPPPPVAVPPPNGEVVPGGREHSKHLMPPPSSRPEKHRSSPSAETGSDEEEGRSQSPSVHRDSPKPEAPGQVYQASSPAYSPTREQSPGPPQLPSPLPQHPHYQQFDPSQGLPPHMVHTLPAVSHGPPPFDQQVPPPPPHQHFMEPGAQPPPPPLQYQEIAHQFPPPGPHGPLVGHNQAELMVASVSQAPPSHSPYPPFSQTYSPSAPPSQYIVSHPAATPLGYTTPQFMPQHPGQAPRLHPHQGPPPPPPPVSSPHYHPVHAPPQAYWHT</sequence>
<comment type="caution">
    <text evidence="8">The sequence shown here is derived from an EMBL/GenBank/DDBJ whole genome shotgun (WGS) entry which is preliminary data.</text>
</comment>
<dbReference type="STRING" id="400727.A0A2T7NGB3"/>
<evidence type="ECO:0000256" key="2">
    <source>
        <dbReference type="ARBA" id="ARBA00017795"/>
    </source>
</evidence>
<evidence type="ECO:0000256" key="1">
    <source>
        <dbReference type="ARBA" id="ARBA00006093"/>
    </source>
</evidence>
<dbReference type="CDD" id="cd22385">
    <property type="entry name" value="KH-I_KHDC4_rpt1"/>
    <property type="match status" value="1"/>
</dbReference>
<feature type="compositionally biased region" description="Basic and acidic residues" evidence="5">
    <location>
        <begin position="576"/>
        <end position="594"/>
    </location>
</feature>
<feature type="compositionally biased region" description="Pro residues" evidence="5">
    <location>
        <begin position="156"/>
        <end position="172"/>
    </location>
</feature>
<feature type="compositionally biased region" description="Pro residues" evidence="5">
    <location>
        <begin position="506"/>
        <end position="526"/>
    </location>
</feature>